<accession>A0A5J4X640</accession>
<proteinExistence type="predicted"/>
<sequence length="280" mass="31511">MSNKYIDEALHDAACLSEFQELYAYIHERESKLLVEGIANQIIVEPQFLQDYMKDNDDKLDVKPPPPTPMTPISAVAEVITIPLYALLHNPFFHIISMMEGLNSLNQEIKQYVILDCILGRVLWGDDGDHKQNIIGQISEKGFYIGSSIGSVDQITSIKGNTHIAVAGVYYTDYELLKRTVSDVNGDGKINIVDDQYVNSIIDGMKSMLWVQDIVQKQREMICDGEQPYDQSQTVNGNDTSDVVVNQGFGYYPTDLCDFSGSYLIDPHLQESNWNNITSN</sequence>
<name>A0A5J4X640_9EUKA</name>
<dbReference type="AlphaFoldDB" id="A0A5J4X640"/>
<protein>
    <recommendedName>
        <fullName evidence="3">Dockerin domain-containing protein</fullName>
    </recommendedName>
</protein>
<organism evidence="1 2">
    <name type="scientific">Streblomastix strix</name>
    <dbReference type="NCBI Taxonomy" id="222440"/>
    <lineage>
        <taxon>Eukaryota</taxon>
        <taxon>Metamonada</taxon>
        <taxon>Preaxostyla</taxon>
        <taxon>Oxymonadida</taxon>
        <taxon>Streblomastigidae</taxon>
        <taxon>Streblomastix</taxon>
    </lineage>
</organism>
<dbReference type="EMBL" id="SNRW01000228">
    <property type="protein sequence ID" value="KAA6402483.1"/>
    <property type="molecule type" value="Genomic_DNA"/>
</dbReference>
<evidence type="ECO:0000313" key="1">
    <source>
        <dbReference type="EMBL" id="KAA6402483.1"/>
    </source>
</evidence>
<dbReference type="Proteomes" id="UP000324800">
    <property type="component" value="Unassembled WGS sequence"/>
</dbReference>
<evidence type="ECO:0000313" key="2">
    <source>
        <dbReference type="Proteomes" id="UP000324800"/>
    </source>
</evidence>
<gene>
    <name evidence="1" type="ORF">EZS28_001996</name>
</gene>
<reference evidence="1 2" key="1">
    <citation type="submission" date="2019-03" db="EMBL/GenBank/DDBJ databases">
        <title>Single cell metagenomics reveals metabolic interactions within the superorganism composed of flagellate Streblomastix strix and complex community of Bacteroidetes bacteria on its surface.</title>
        <authorList>
            <person name="Treitli S.C."/>
            <person name="Kolisko M."/>
            <person name="Husnik F."/>
            <person name="Keeling P."/>
            <person name="Hampl V."/>
        </authorList>
    </citation>
    <scope>NUCLEOTIDE SEQUENCE [LARGE SCALE GENOMIC DNA]</scope>
    <source>
        <strain evidence="1">ST1C</strain>
    </source>
</reference>
<comment type="caution">
    <text evidence="1">The sequence shown here is derived from an EMBL/GenBank/DDBJ whole genome shotgun (WGS) entry which is preliminary data.</text>
</comment>
<evidence type="ECO:0008006" key="3">
    <source>
        <dbReference type="Google" id="ProtNLM"/>
    </source>
</evidence>